<dbReference type="InterPro" id="IPR029063">
    <property type="entry name" value="SAM-dependent_MTases_sf"/>
</dbReference>
<evidence type="ECO:0000256" key="5">
    <source>
        <dbReference type="ARBA" id="ARBA00022694"/>
    </source>
</evidence>
<dbReference type="GO" id="GO:0005634">
    <property type="term" value="C:nucleus"/>
    <property type="evidence" value="ECO:0007669"/>
    <property type="project" value="TreeGrafter"/>
</dbReference>
<evidence type="ECO:0000256" key="9">
    <source>
        <dbReference type="ARBA" id="ARBA00074266"/>
    </source>
</evidence>
<dbReference type="Gene3D" id="3.30.56.70">
    <property type="entry name" value="N2,N2-dimethylguanosine tRNA methyltransferase, C-terminal domain"/>
    <property type="match status" value="1"/>
</dbReference>
<dbReference type="WBParaSite" id="L893_g23603.t1">
    <property type="protein sequence ID" value="L893_g23603.t1"/>
    <property type="gene ID" value="L893_g23603"/>
</dbReference>
<dbReference type="InterPro" id="IPR002905">
    <property type="entry name" value="Trm1"/>
</dbReference>
<keyword evidence="11" id="KW-1185">Reference proteome</keyword>
<sequence>MASNVAAEGASENGSQVNSLTEGKAKITFTGPSSAFYNPVQEFNRDMTVTVLRQFIEDRREFLEQKKEKGSEPAAKKPKLNTVNDSEGIRVLDALSASGLRALRFSKEIEGIESITANDFSQQAVETIQQNIVVNEVEHLVKPHFGDAIETMMSHRTLDKRFHAVDLDPYGSASIFLDSAVQAVADRGILMVTCTDMAVLCGNTPEACFNKYNSIPLRHKSCHEMALRILLRSIDSHANRYSRYIEPLICISVDFYIRVFVRMHTGAKEAKDSVTKLSNVFACTGCHALHLEPIIKKTVHGTSVRFTPPAAQSGLLGADGKCVHCGHTVHMGGPIYSAPIQNKDFVDRLLQRVKNTPEEERLGTHERNKDFVDRLLQRVKNTPEEERLGTHERVMGILSVISEELHDVPLYYEHDQLMNVVKSPVMRILNIRSAILHAGYRASITHCNAKGLKTDAPVSFLWDIARAVAKQHNVSAERFDETAPGKKILSTESTQEVNFSLHPDAASKSKSENLVRYQYNKGKNWGPKPKAKGSVNSVQAGFQVAS</sequence>
<dbReference type="FunFam" id="3.30.56.70:FF:000001">
    <property type="entry name" value="tRNA (guanine(26)-N(2))-dimethyltransferase"/>
    <property type="match status" value="1"/>
</dbReference>
<keyword evidence="4 10" id="KW-0949">S-adenosyl-L-methionine</keyword>
<keyword evidence="1 10" id="KW-0820">tRNA-binding</keyword>
<reference evidence="12" key="1">
    <citation type="submission" date="2016-11" db="UniProtKB">
        <authorList>
            <consortium name="WormBaseParasite"/>
        </authorList>
    </citation>
    <scope>IDENTIFICATION</scope>
</reference>
<keyword evidence="2 10" id="KW-0489">Methyltransferase</keyword>
<evidence type="ECO:0000313" key="11">
    <source>
        <dbReference type="Proteomes" id="UP000095287"/>
    </source>
</evidence>
<name>A0A1I7Z762_9BILA</name>
<dbReference type="GO" id="GO:0160104">
    <property type="term" value="F:tRNA (guanine(26)-N2)-dimethyltransferase activity"/>
    <property type="evidence" value="ECO:0007669"/>
    <property type="project" value="UniProtKB-UniRule"/>
</dbReference>
<dbReference type="PANTHER" id="PTHR10631">
    <property type="entry name" value="N 2 ,N 2 -DIMETHYLGUANOSINE TRNA METHYLTRANSFERASE"/>
    <property type="match status" value="1"/>
</dbReference>
<keyword evidence="3 10" id="KW-0808">Transferase</keyword>
<dbReference type="NCBIfam" id="TIGR00308">
    <property type="entry name" value="TRM1"/>
    <property type="match status" value="1"/>
</dbReference>
<dbReference type="AlphaFoldDB" id="A0A1I7Z762"/>
<evidence type="ECO:0000256" key="2">
    <source>
        <dbReference type="ARBA" id="ARBA00022603"/>
    </source>
</evidence>
<evidence type="ECO:0000256" key="6">
    <source>
        <dbReference type="ARBA" id="ARBA00022884"/>
    </source>
</evidence>
<organism evidence="11 12">
    <name type="scientific">Steinernema glaseri</name>
    <dbReference type="NCBI Taxonomy" id="37863"/>
    <lineage>
        <taxon>Eukaryota</taxon>
        <taxon>Metazoa</taxon>
        <taxon>Ecdysozoa</taxon>
        <taxon>Nematoda</taxon>
        <taxon>Chromadorea</taxon>
        <taxon>Rhabditida</taxon>
        <taxon>Tylenchina</taxon>
        <taxon>Panagrolaimomorpha</taxon>
        <taxon>Strongyloidoidea</taxon>
        <taxon>Steinernematidae</taxon>
        <taxon>Steinernema</taxon>
    </lineage>
</organism>
<dbReference type="Gene3D" id="3.40.50.150">
    <property type="entry name" value="Vaccinia Virus protein VP39"/>
    <property type="match status" value="1"/>
</dbReference>
<evidence type="ECO:0000256" key="4">
    <source>
        <dbReference type="ARBA" id="ARBA00022691"/>
    </source>
</evidence>
<evidence type="ECO:0000256" key="3">
    <source>
        <dbReference type="ARBA" id="ARBA00022679"/>
    </source>
</evidence>
<dbReference type="PANTHER" id="PTHR10631:SF3">
    <property type="entry name" value="TRNA (GUANINE(26)-N(2))-DIMETHYLTRANSFERASE"/>
    <property type="match status" value="1"/>
</dbReference>
<dbReference type="FunFam" id="3.40.50.150:FF:000051">
    <property type="entry name" value="tRNA (guanine(26)-N(2))-dimethyltransferase"/>
    <property type="match status" value="1"/>
</dbReference>
<dbReference type="SUPFAM" id="SSF53335">
    <property type="entry name" value="S-adenosyl-L-methionine-dependent methyltransferases"/>
    <property type="match status" value="1"/>
</dbReference>
<comment type="catalytic activity">
    <reaction evidence="8 10">
        <text>guanosine(26) in tRNA + 2 S-adenosyl-L-methionine = N(2)-dimethylguanosine(26) in tRNA + 2 S-adenosyl-L-homocysteine + 2 H(+)</text>
        <dbReference type="Rhea" id="RHEA:43140"/>
        <dbReference type="Rhea" id="RHEA-COMP:10359"/>
        <dbReference type="Rhea" id="RHEA-COMP:10360"/>
        <dbReference type="ChEBI" id="CHEBI:15378"/>
        <dbReference type="ChEBI" id="CHEBI:57856"/>
        <dbReference type="ChEBI" id="CHEBI:59789"/>
        <dbReference type="ChEBI" id="CHEBI:74269"/>
        <dbReference type="ChEBI" id="CHEBI:74513"/>
        <dbReference type="EC" id="2.1.1.216"/>
    </reaction>
</comment>
<accession>A0A1I7Z762</accession>
<keyword evidence="5 10" id="KW-0819">tRNA processing</keyword>
<dbReference type="Pfam" id="PF02005">
    <property type="entry name" value="TRM"/>
    <property type="match status" value="2"/>
</dbReference>
<dbReference type="EC" id="2.1.1.216" evidence="7 10"/>
<keyword evidence="6 10" id="KW-0694">RNA-binding</keyword>
<dbReference type="InterPro" id="IPR042296">
    <property type="entry name" value="tRNA_met_Trm1_C"/>
</dbReference>
<proteinExistence type="inferred from homology"/>
<evidence type="ECO:0000256" key="1">
    <source>
        <dbReference type="ARBA" id="ARBA00022555"/>
    </source>
</evidence>
<dbReference type="GO" id="GO:0000049">
    <property type="term" value="F:tRNA binding"/>
    <property type="evidence" value="ECO:0007669"/>
    <property type="project" value="UniProtKB-UniRule"/>
</dbReference>
<evidence type="ECO:0000256" key="8">
    <source>
        <dbReference type="ARBA" id="ARBA00051897"/>
    </source>
</evidence>
<dbReference type="Proteomes" id="UP000095287">
    <property type="component" value="Unplaced"/>
</dbReference>
<evidence type="ECO:0000313" key="12">
    <source>
        <dbReference type="WBParaSite" id="L893_g23603.t1"/>
    </source>
</evidence>
<dbReference type="GO" id="GO:0002940">
    <property type="term" value="P:tRNA N2-guanine methylation"/>
    <property type="evidence" value="ECO:0007669"/>
    <property type="project" value="TreeGrafter"/>
</dbReference>
<comment type="similarity">
    <text evidence="10">Belongs to the class I-like SAM-binding methyltransferase superfamily. Trm1 family.</text>
</comment>
<evidence type="ECO:0000256" key="7">
    <source>
        <dbReference type="ARBA" id="ARBA00039099"/>
    </source>
</evidence>
<dbReference type="PROSITE" id="PS51626">
    <property type="entry name" value="SAM_MT_TRM1"/>
    <property type="match status" value="1"/>
</dbReference>
<evidence type="ECO:0000256" key="10">
    <source>
        <dbReference type="PROSITE-ProRule" id="PRU00958"/>
    </source>
</evidence>
<protein>
    <recommendedName>
        <fullName evidence="9 10">tRNA (guanine(26)-N(2))-dimethyltransferase</fullName>
        <ecNumber evidence="7 10">2.1.1.216</ecNumber>
    </recommendedName>
</protein>